<dbReference type="Proteomes" id="UP000036681">
    <property type="component" value="Unplaced"/>
</dbReference>
<comment type="similarity">
    <text evidence="4">Belongs to the WD repeat PROPPIN family.</text>
</comment>
<dbReference type="SMART" id="SM00320">
    <property type="entry name" value="WD40"/>
    <property type="match status" value="2"/>
</dbReference>
<evidence type="ECO:0000256" key="3">
    <source>
        <dbReference type="ARBA" id="ARBA00023006"/>
    </source>
</evidence>
<evidence type="ECO:0000256" key="1">
    <source>
        <dbReference type="ARBA" id="ARBA00022574"/>
    </source>
</evidence>
<name>A0A9J2P6Z1_ASCLU</name>
<dbReference type="AlphaFoldDB" id="A0A9J2P6Z1"/>
<dbReference type="GO" id="GO:0005737">
    <property type="term" value="C:cytoplasm"/>
    <property type="evidence" value="ECO:0007669"/>
    <property type="project" value="UniProtKB-ARBA"/>
</dbReference>
<keyword evidence="1" id="KW-0853">WD repeat</keyword>
<sequence>MRCAVKCINFNYEQNCFAVATDSGLRVFNCDPLAELRNYSLSQVGSVAVCVLLHRTNLIAIVAGGSHPKFAENTVMIWDDASKRFVLEFTVNGPVLNVLLSYTRLVVVQARRVHVFEFPNNCKLIRTEETAYNPLGLAALSADTKSEFLVFPGHKIGSVQLINLQSLTVASSLSPLTINAHQSEVVRLALNNQATLLATGSAKGTVIRVFDIRTRNILSEFRRGADPANLHCLRFSPCSSFLAVSSDKGTIHIFTVRDKGDDKWSNKKTIFQQVGLITEEARRSCAQFSLPDSEQVAEVAFISSSNSTNMGGQAAATVKRRQSVVAICTDGTYHRFVFTADGACSREGFDYFLDLGDEQEFWTTDF</sequence>
<evidence type="ECO:0000256" key="4">
    <source>
        <dbReference type="ARBA" id="ARBA00025740"/>
    </source>
</evidence>
<evidence type="ECO:0000256" key="2">
    <source>
        <dbReference type="ARBA" id="ARBA00022737"/>
    </source>
</evidence>
<dbReference type="PANTHER" id="PTHR11227">
    <property type="entry name" value="WD-REPEAT PROTEIN INTERACTING WITH PHOSPHOINOSIDES WIPI -RELATED"/>
    <property type="match status" value="1"/>
</dbReference>
<protein>
    <submittedName>
        <fullName evidence="6">WD repeat domain phosphoinositide-interacting protein 4</fullName>
    </submittedName>
</protein>
<proteinExistence type="inferred from homology"/>
<evidence type="ECO:0000313" key="5">
    <source>
        <dbReference type="Proteomes" id="UP000036681"/>
    </source>
</evidence>
<evidence type="ECO:0000313" key="6">
    <source>
        <dbReference type="WBParaSite" id="ALUE_0000531401-mRNA-1"/>
    </source>
</evidence>
<dbReference type="InterPro" id="IPR015943">
    <property type="entry name" value="WD40/YVTN_repeat-like_dom_sf"/>
</dbReference>
<dbReference type="WBParaSite" id="ALUE_0000531401-mRNA-1">
    <property type="protein sequence ID" value="ALUE_0000531401-mRNA-1"/>
    <property type="gene ID" value="ALUE_0000531401"/>
</dbReference>
<organism evidence="5 6">
    <name type="scientific">Ascaris lumbricoides</name>
    <name type="common">Giant roundworm</name>
    <dbReference type="NCBI Taxonomy" id="6252"/>
    <lineage>
        <taxon>Eukaryota</taxon>
        <taxon>Metazoa</taxon>
        <taxon>Ecdysozoa</taxon>
        <taxon>Nematoda</taxon>
        <taxon>Chromadorea</taxon>
        <taxon>Rhabditida</taxon>
        <taxon>Spirurina</taxon>
        <taxon>Ascaridomorpha</taxon>
        <taxon>Ascaridoidea</taxon>
        <taxon>Ascarididae</taxon>
        <taxon>Ascaris</taxon>
    </lineage>
</organism>
<dbReference type="InterPro" id="IPR001680">
    <property type="entry name" value="WD40_rpt"/>
</dbReference>
<reference evidence="6" key="1">
    <citation type="submission" date="2023-03" db="UniProtKB">
        <authorList>
            <consortium name="WormBaseParasite"/>
        </authorList>
    </citation>
    <scope>IDENTIFICATION</scope>
</reference>
<dbReference type="Gene3D" id="2.130.10.10">
    <property type="entry name" value="YVTN repeat-like/Quinoprotein amine dehydrogenase"/>
    <property type="match status" value="1"/>
</dbReference>
<keyword evidence="2" id="KW-0677">Repeat</keyword>
<dbReference type="SUPFAM" id="SSF50978">
    <property type="entry name" value="WD40 repeat-like"/>
    <property type="match status" value="1"/>
</dbReference>
<keyword evidence="3" id="KW-0072">Autophagy</keyword>
<dbReference type="GO" id="GO:0006914">
    <property type="term" value="P:autophagy"/>
    <property type="evidence" value="ECO:0007669"/>
    <property type="project" value="UniProtKB-KW"/>
</dbReference>
<dbReference type="Pfam" id="PF21032">
    <property type="entry name" value="PROPPIN"/>
    <property type="match status" value="1"/>
</dbReference>
<keyword evidence="5" id="KW-1185">Reference proteome</keyword>
<dbReference type="InterPro" id="IPR048720">
    <property type="entry name" value="PROPPIN"/>
</dbReference>
<accession>A0A9J2P6Z1</accession>
<dbReference type="InterPro" id="IPR036322">
    <property type="entry name" value="WD40_repeat_dom_sf"/>
</dbReference>